<keyword evidence="4" id="KW-1185">Reference proteome</keyword>
<protein>
    <recommendedName>
        <fullName evidence="1">Putative membrane protein insertion efficiency factor</fullName>
    </recommendedName>
</protein>
<dbReference type="Proteomes" id="UP000679220">
    <property type="component" value="Unassembled WGS sequence"/>
</dbReference>
<proteinExistence type="inferred from homology"/>
<evidence type="ECO:0000313" key="4">
    <source>
        <dbReference type="Proteomes" id="UP000679220"/>
    </source>
</evidence>
<dbReference type="Pfam" id="PF01809">
    <property type="entry name" value="YidD"/>
    <property type="match status" value="1"/>
</dbReference>
<keyword evidence="1" id="KW-1003">Cell membrane</keyword>
<dbReference type="PANTHER" id="PTHR33383">
    <property type="entry name" value="MEMBRANE PROTEIN INSERTION EFFICIENCY FACTOR-RELATED"/>
    <property type="match status" value="1"/>
</dbReference>
<reference evidence="3" key="1">
    <citation type="journal article" date="2018" name="Int. J. Syst. Evol. Microbiol.">
        <title>Carboxylicivirga sediminis sp. nov., isolated from coastal sediment.</title>
        <authorList>
            <person name="Wang F.Q."/>
            <person name="Ren L.H."/>
            <person name="Zou R.J."/>
            <person name="Sun Y.Z."/>
            <person name="Liu X.J."/>
            <person name="Jiang F."/>
            <person name="Liu L.J."/>
        </authorList>
    </citation>
    <scope>NUCLEOTIDE SEQUENCE</scope>
    <source>
        <strain evidence="3">JR1</strain>
    </source>
</reference>
<gene>
    <name evidence="3" type="primary">yidD</name>
    <name evidence="3" type="ORF">KDU71_21665</name>
</gene>
<comment type="subcellular location">
    <subcellularLocation>
        <location evidence="1">Cell membrane</location>
        <topology evidence="1">Peripheral membrane protein</topology>
        <orientation evidence="1">Cytoplasmic side</orientation>
    </subcellularLocation>
</comment>
<name>A0A941F842_9BACT</name>
<dbReference type="AlphaFoldDB" id="A0A941F842"/>
<sequence length="90" mass="10277">MKKKNSIVRFIHYLLFLLKSGLVAILLIPVKLYQWFISPILGASCRYTPTCSQYTIEALRKHGPFKGLYLSIKRILSCHPWGGHGHDPVP</sequence>
<keyword evidence="2" id="KW-0812">Transmembrane</keyword>
<dbReference type="RefSeq" id="WP_212193218.1">
    <property type="nucleotide sequence ID" value="NZ_JAGTAR010000053.1"/>
</dbReference>
<keyword evidence="1 2" id="KW-0472">Membrane</keyword>
<accession>A0A941F842</accession>
<dbReference type="NCBIfam" id="TIGR00278">
    <property type="entry name" value="membrane protein insertion efficiency factor YidD"/>
    <property type="match status" value="1"/>
</dbReference>
<comment type="function">
    <text evidence="1">Could be involved in insertion of integral membrane proteins into the membrane.</text>
</comment>
<dbReference type="InterPro" id="IPR002696">
    <property type="entry name" value="Membr_insert_effic_factor_YidD"/>
</dbReference>
<dbReference type="PANTHER" id="PTHR33383:SF1">
    <property type="entry name" value="MEMBRANE PROTEIN INSERTION EFFICIENCY FACTOR-RELATED"/>
    <property type="match status" value="1"/>
</dbReference>
<evidence type="ECO:0000256" key="1">
    <source>
        <dbReference type="HAMAP-Rule" id="MF_00386"/>
    </source>
</evidence>
<reference evidence="3" key="2">
    <citation type="submission" date="2021-04" db="EMBL/GenBank/DDBJ databases">
        <authorList>
            <person name="Zhang T."/>
            <person name="Zhang Y."/>
            <person name="Lu D."/>
            <person name="Zuo D."/>
            <person name="Du Z."/>
        </authorList>
    </citation>
    <scope>NUCLEOTIDE SEQUENCE</scope>
    <source>
        <strain evidence="3">JR1</strain>
    </source>
</reference>
<keyword evidence="2" id="KW-1133">Transmembrane helix</keyword>
<comment type="similarity">
    <text evidence="1">Belongs to the UPF0161 family.</text>
</comment>
<feature type="transmembrane region" description="Helical" evidence="2">
    <location>
        <begin position="12"/>
        <end position="36"/>
    </location>
</feature>
<dbReference type="SMART" id="SM01234">
    <property type="entry name" value="Haemolytic"/>
    <property type="match status" value="1"/>
</dbReference>
<dbReference type="GO" id="GO:0005886">
    <property type="term" value="C:plasma membrane"/>
    <property type="evidence" value="ECO:0007669"/>
    <property type="project" value="UniProtKB-SubCell"/>
</dbReference>
<evidence type="ECO:0000256" key="2">
    <source>
        <dbReference type="SAM" id="Phobius"/>
    </source>
</evidence>
<dbReference type="HAMAP" id="MF_00386">
    <property type="entry name" value="UPF0161_YidD"/>
    <property type="match status" value="1"/>
</dbReference>
<comment type="caution">
    <text evidence="3">The sequence shown here is derived from an EMBL/GenBank/DDBJ whole genome shotgun (WGS) entry which is preliminary data.</text>
</comment>
<dbReference type="EMBL" id="JAGTAR010000053">
    <property type="protein sequence ID" value="MBR8538194.1"/>
    <property type="molecule type" value="Genomic_DNA"/>
</dbReference>
<evidence type="ECO:0000313" key="3">
    <source>
        <dbReference type="EMBL" id="MBR8538194.1"/>
    </source>
</evidence>
<organism evidence="3 4">
    <name type="scientific">Carboxylicivirga sediminis</name>
    <dbReference type="NCBI Taxonomy" id="2006564"/>
    <lineage>
        <taxon>Bacteria</taxon>
        <taxon>Pseudomonadati</taxon>
        <taxon>Bacteroidota</taxon>
        <taxon>Bacteroidia</taxon>
        <taxon>Marinilabiliales</taxon>
        <taxon>Marinilabiliaceae</taxon>
        <taxon>Carboxylicivirga</taxon>
    </lineage>
</organism>